<sequence length="190" mass="20736">MAQTYTHSPKPFGGPISFTLKGGDKLTVDSGRKVHEVLLGAVDTVRMTYEPGRLAQRAFRTKVIMKDGKSFTFSSLNWKSLVEAQELTQEYRAFVQALCDAIVRANPQARLVAGKPLGLWLPTSALAIASLLVMVYLIWQALQMGATGVALIGALLGVVGVWQIEPMIRLNKPRPFRCGALPEEMLPKAG</sequence>
<keyword evidence="1" id="KW-1133">Transmembrane helix</keyword>
<dbReference type="OrthoDB" id="8018653at2"/>
<evidence type="ECO:0000313" key="2">
    <source>
        <dbReference type="EMBL" id="ANY80275.1"/>
    </source>
</evidence>
<evidence type="ECO:0000256" key="1">
    <source>
        <dbReference type="SAM" id="Phobius"/>
    </source>
</evidence>
<feature type="transmembrane region" description="Helical" evidence="1">
    <location>
        <begin position="117"/>
        <end position="139"/>
    </location>
</feature>
<reference evidence="2" key="1">
    <citation type="submission" date="2016-07" db="EMBL/GenBank/DDBJ databases">
        <title>Microvirga ossetica sp. nov. a new species of rhizobia isolated from root nodules of the legume species Vicia alpestris Steven originated from North Ossetia region in the Caucasus.</title>
        <authorList>
            <person name="Safronova V.I."/>
            <person name="Kuznetsova I.G."/>
            <person name="Sazanova A.L."/>
            <person name="Belimov A."/>
            <person name="Andronov E."/>
            <person name="Osledkin Y.S."/>
            <person name="Onishchuk O.P."/>
            <person name="Kurchak O.N."/>
            <person name="Shaposhnikov A.I."/>
            <person name="Willems A."/>
            <person name="Tikhonovich I.A."/>
        </authorList>
    </citation>
    <scope>NUCLEOTIDE SEQUENCE [LARGE SCALE GENOMIC DNA]</scope>
    <source>
        <strain evidence="2">V5/3M</strain>
    </source>
</reference>
<dbReference type="KEGG" id="moc:BB934_20270"/>
<dbReference type="RefSeq" id="WP_099511281.1">
    <property type="nucleotide sequence ID" value="NZ_CP016616.1"/>
</dbReference>
<keyword evidence="1" id="KW-0472">Membrane</keyword>
<gene>
    <name evidence="2" type="ORF">BB934_20270</name>
</gene>
<organism evidence="2">
    <name type="scientific">Microvirga ossetica</name>
    <dbReference type="NCBI Taxonomy" id="1882682"/>
    <lineage>
        <taxon>Bacteria</taxon>
        <taxon>Pseudomonadati</taxon>
        <taxon>Pseudomonadota</taxon>
        <taxon>Alphaproteobacteria</taxon>
        <taxon>Hyphomicrobiales</taxon>
        <taxon>Methylobacteriaceae</taxon>
        <taxon>Microvirga</taxon>
    </lineage>
</organism>
<dbReference type="EMBL" id="CP016616">
    <property type="protein sequence ID" value="ANY80275.1"/>
    <property type="molecule type" value="Genomic_DNA"/>
</dbReference>
<feature type="transmembrane region" description="Helical" evidence="1">
    <location>
        <begin position="145"/>
        <end position="164"/>
    </location>
</feature>
<proteinExistence type="predicted"/>
<accession>A0A1B2EJW2</accession>
<dbReference type="AlphaFoldDB" id="A0A1B2EJW2"/>
<name>A0A1B2EJW2_9HYPH</name>
<protein>
    <submittedName>
        <fullName evidence="2">Uncharacterized protein</fullName>
    </submittedName>
</protein>
<keyword evidence="1" id="KW-0812">Transmembrane</keyword>